<dbReference type="AlphaFoldDB" id="A0AA97FIC7"/>
<evidence type="ECO:0000313" key="3">
    <source>
        <dbReference type="Proteomes" id="UP001305498"/>
    </source>
</evidence>
<dbReference type="RefSeq" id="WP_317139055.1">
    <property type="nucleotide sequence ID" value="NZ_CP118157.1"/>
</dbReference>
<feature type="signal peptide" evidence="1">
    <location>
        <begin position="1"/>
        <end position="40"/>
    </location>
</feature>
<feature type="chain" id="PRO_5041734456" evidence="1">
    <location>
        <begin position="41"/>
        <end position="178"/>
    </location>
</feature>
<keyword evidence="3" id="KW-1185">Reference proteome</keyword>
<reference evidence="2 3" key="1">
    <citation type="submission" date="2023-02" db="EMBL/GenBank/DDBJ databases">
        <title>Microbacterium betulae sp. nov., isolated from birch wood.</title>
        <authorList>
            <person name="Pasciak M."/>
            <person name="Pawlik K.J."/>
            <person name="Martynowski D."/>
            <person name="Laczmanski L."/>
            <person name="Ciekot J."/>
            <person name="Szponar B."/>
            <person name="Wojcik-Fatla A."/>
            <person name="Mackiewicz B."/>
            <person name="Farian E."/>
            <person name="Cholewa G."/>
            <person name="Cholewa A."/>
            <person name="Dutkiewicz J."/>
        </authorList>
    </citation>
    <scope>NUCLEOTIDE SEQUENCE [LARGE SCALE GENOMIC DNA]</scope>
    <source>
        <strain evidence="2 3">AB</strain>
    </source>
</reference>
<evidence type="ECO:0000313" key="2">
    <source>
        <dbReference type="EMBL" id="WOF22584.1"/>
    </source>
</evidence>
<accession>A0AA97FIC7</accession>
<name>A0AA97FIC7_9MICO</name>
<evidence type="ECO:0000256" key="1">
    <source>
        <dbReference type="SAM" id="SignalP"/>
    </source>
</evidence>
<organism evidence="2 3">
    <name type="scientific">Microbacterium betulae</name>
    <dbReference type="NCBI Taxonomy" id="2981139"/>
    <lineage>
        <taxon>Bacteria</taxon>
        <taxon>Bacillati</taxon>
        <taxon>Actinomycetota</taxon>
        <taxon>Actinomycetes</taxon>
        <taxon>Micrococcales</taxon>
        <taxon>Microbacteriaceae</taxon>
        <taxon>Microbacterium</taxon>
    </lineage>
</organism>
<dbReference type="Proteomes" id="UP001305498">
    <property type="component" value="Chromosome"/>
</dbReference>
<proteinExistence type="predicted"/>
<gene>
    <name evidence="2" type="ORF">N8K70_14470</name>
</gene>
<dbReference type="EMBL" id="CP118157">
    <property type="protein sequence ID" value="WOF22584.1"/>
    <property type="molecule type" value="Genomic_DNA"/>
</dbReference>
<keyword evidence="1" id="KW-0732">Signal</keyword>
<dbReference type="KEGG" id="mbet:N8K70_14470"/>
<protein>
    <submittedName>
        <fullName evidence="2">Uncharacterized protein</fullName>
    </submittedName>
</protein>
<sequence length="178" mass="18547">MNTQRIERNVTGAVAVFAVFALTLLVAAAWVVAEAPAATAADTTEYTEEYVPGRTDPVYVYAEEDKETVTVSQAVRPRAGTSDGSAVVYLPPLGDSVTISDVTDGGVGTTLCRLDTAGKLSGLNDGACSWVQASSTSGAHVRVDGLASGSHTFLVSTRTSPSTYNVQRVTFEIPGVSR</sequence>